<evidence type="ECO:0000313" key="3">
    <source>
        <dbReference type="Proteomes" id="UP000249886"/>
    </source>
</evidence>
<accession>A0A6H9XQD5</accession>
<evidence type="ECO:0000313" key="2">
    <source>
        <dbReference type="EMBL" id="SPW28128.1"/>
    </source>
</evidence>
<protein>
    <submittedName>
        <fullName evidence="2">Uncharacterized protein</fullName>
    </submittedName>
</protein>
<keyword evidence="1" id="KW-1133">Transmembrane helix</keyword>
<keyword evidence="1" id="KW-0812">Transmembrane</keyword>
<gene>
    <name evidence="2" type="ORF">NCTC10254_01154</name>
</gene>
<feature type="transmembrane region" description="Helical" evidence="1">
    <location>
        <begin position="12"/>
        <end position="30"/>
    </location>
</feature>
<organism evidence="2 3">
    <name type="scientific">Corynebacterium matruchotii</name>
    <dbReference type="NCBI Taxonomy" id="43768"/>
    <lineage>
        <taxon>Bacteria</taxon>
        <taxon>Bacillati</taxon>
        <taxon>Actinomycetota</taxon>
        <taxon>Actinomycetes</taxon>
        <taxon>Mycobacteriales</taxon>
        <taxon>Corynebacteriaceae</taxon>
        <taxon>Corynebacterium</taxon>
    </lineage>
</organism>
<reference evidence="2 3" key="1">
    <citation type="submission" date="2018-06" db="EMBL/GenBank/DDBJ databases">
        <authorList>
            <consortium name="Pathogen Informatics"/>
            <person name="Doyle S."/>
        </authorList>
    </citation>
    <scope>NUCLEOTIDE SEQUENCE [LARGE SCALE GENOMIC DNA]</scope>
    <source>
        <strain evidence="2 3">NCTC10254</strain>
    </source>
</reference>
<dbReference type="EMBL" id="UARK01000004">
    <property type="protein sequence ID" value="SPW28128.1"/>
    <property type="molecule type" value="Genomic_DNA"/>
</dbReference>
<proteinExistence type="predicted"/>
<comment type="caution">
    <text evidence="2">The sequence shown here is derived from an EMBL/GenBank/DDBJ whole genome shotgun (WGS) entry which is preliminary data.</text>
</comment>
<dbReference type="Proteomes" id="UP000249886">
    <property type="component" value="Unassembled WGS sequence"/>
</dbReference>
<dbReference type="AlphaFoldDB" id="A0A6H9XQD5"/>
<name>A0A6H9XQD5_9CORY</name>
<dbReference type="GeneID" id="84574404"/>
<dbReference type="RefSeq" id="WP_005525978.1">
    <property type="nucleotide sequence ID" value="NZ_CAUSYL010000022.1"/>
</dbReference>
<keyword evidence="1" id="KW-0472">Membrane</keyword>
<evidence type="ECO:0000256" key="1">
    <source>
        <dbReference type="SAM" id="Phobius"/>
    </source>
</evidence>
<sequence length="218" mass="24128">MGASVNWDRLVVVGSLSFVVTMVLVGAFVVHDDDGPIPYATRPDQYSAGPIIDQAVGRAIEKYREVLDEGQNSPDCTRLNCPIASKYIPGVPEDRALFTDAERSELGRVSFGERARSGFSLYSVNRQDDGVVEVIAYVVAFKCFDLQDGGGSSGGTFLHRMLLAPSQVDEHEYVVIKDNFLPMTMDHVYPDSFDPLYSSRRSAAELKCPRRKELIVEN</sequence>